<dbReference type="GO" id="GO:0022857">
    <property type="term" value="F:transmembrane transporter activity"/>
    <property type="evidence" value="ECO:0007669"/>
    <property type="project" value="InterPro"/>
</dbReference>
<protein>
    <submittedName>
        <fullName evidence="8">MFS transporter</fullName>
    </submittedName>
</protein>
<evidence type="ECO:0000259" key="7">
    <source>
        <dbReference type="PROSITE" id="PS50850"/>
    </source>
</evidence>
<keyword evidence="3 6" id="KW-0812">Transmembrane</keyword>
<dbReference type="EMBL" id="PDNZ01000004">
    <property type="protein sequence ID" value="PWW81998.1"/>
    <property type="molecule type" value="Genomic_DNA"/>
</dbReference>
<dbReference type="InterPro" id="IPR050495">
    <property type="entry name" value="ATG22/LtaA_families"/>
</dbReference>
<feature type="transmembrane region" description="Helical" evidence="6">
    <location>
        <begin position="158"/>
        <end position="181"/>
    </location>
</feature>
<dbReference type="SUPFAM" id="SSF103473">
    <property type="entry name" value="MFS general substrate transporter"/>
    <property type="match status" value="1"/>
</dbReference>
<evidence type="ECO:0000256" key="6">
    <source>
        <dbReference type="SAM" id="Phobius"/>
    </source>
</evidence>
<feature type="transmembrane region" description="Helical" evidence="6">
    <location>
        <begin position="64"/>
        <end position="86"/>
    </location>
</feature>
<keyword evidence="9" id="KW-1185">Reference proteome</keyword>
<dbReference type="Proteomes" id="UP000246278">
    <property type="component" value="Unassembled WGS sequence"/>
</dbReference>
<name>A0A317T5V4_9CHLB</name>
<dbReference type="Pfam" id="PF11700">
    <property type="entry name" value="ATG22"/>
    <property type="match status" value="1"/>
</dbReference>
<keyword evidence="2" id="KW-0813">Transport</keyword>
<dbReference type="InterPro" id="IPR036259">
    <property type="entry name" value="MFS_trans_sf"/>
</dbReference>
<feature type="domain" description="Major facilitator superfamily (MFS) profile" evidence="7">
    <location>
        <begin position="26"/>
        <end position="428"/>
    </location>
</feature>
<gene>
    <name evidence="8" type="ORF">CR164_06510</name>
</gene>
<keyword evidence="5 6" id="KW-0472">Membrane</keyword>
<accession>A0A317T5V4</accession>
<feature type="transmembrane region" description="Helical" evidence="6">
    <location>
        <begin position="98"/>
        <end position="115"/>
    </location>
</feature>
<dbReference type="InterPro" id="IPR020846">
    <property type="entry name" value="MFS_dom"/>
</dbReference>
<comment type="subcellular location">
    <subcellularLocation>
        <location evidence="1">Endomembrane system</location>
        <topology evidence="1">Multi-pass membrane protein</topology>
    </subcellularLocation>
</comment>
<feature type="transmembrane region" description="Helical" evidence="6">
    <location>
        <begin position="26"/>
        <end position="52"/>
    </location>
</feature>
<evidence type="ECO:0000313" key="9">
    <source>
        <dbReference type="Proteomes" id="UP000246278"/>
    </source>
</evidence>
<feature type="transmembrane region" description="Helical" evidence="6">
    <location>
        <begin position="193"/>
        <end position="215"/>
    </location>
</feature>
<feature type="transmembrane region" description="Helical" evidence="6">
    <location>
        <begin position="404"/>
        <end position="423"/>
    </location>
</feature>
<keyword evidence="4 6" id="KW-1133">Transmembrane helix</keyword>
<feature type="transmembrane region" description="Helical" evidence="6">
    <location>
        <begin position="121"/>
        <end position="146"/>
    </location>
</feature>
<dbReference type="OrthoDB" id="9768783at2"/>
<feature type="transmembrane region" description="Helical" evidence="6">
    <location>
        <begin position="251"/>
        <end position="272"/>
    </location>
</feature>
<comment type="caution">
    <text evidence="8">The sequence shown here is derived from an EMBL/GenBank/DDBJ whole genome shotgun (WGS) entry which is preliminary data.</text>
</comment>
<evidence type="ECO:0000256" key="4">
    <source>
        <dbReference type="ARBA" id="ARBA00022989"/>
    </source>
</evidence>
<feature type="transmembrane region" description="Helical" evidence="6">
    <location>
        <begin position="375"/>
        <end position="398"/>
    </location>
</feature>
<dbReference type="AlphaFoldDB" id="A0A317T5V4"/>
<feature type="transmembrane region" description="Helical" evidence="6">
    <location>
        <begin position="337"/>
        <end position="355"/>
    </location>
</feature>
<dbReference type="PROSITE" id="PS50850">
    <property type="entry name" value="MFS"/>
    <property type="match status" value="1"/>
</dbReference>
<dbReference type="PANTHER" id="PTHR23519:SF1">
    <property type="entry name" value="AUTOPHAGY-RELATED PROTEIN 22"/>
    <property type="match status" value="1"/>
</dbReference>
<sequence>MTPLKNRFAQFEKSTRGFWGVQKKTLFSWLLFDFANTSFSVMMVTFAFPLYFKNVICEGEPRGDALWGASLGISMLIVAVISPVLGAAADFSGRRKRFLFVFTLFSVVATALLGLTGPGMVVIAVVLFVVANAGFEGGLVFYDAYLPEIASERSIGRVSGYGFAMGYLGALAILLLLFPLLKEGIVIENMQNVTLSFFLVALFFAVFAAPLFFVLRDEKKTAVNMHFVGRSIREVKYTISHIMSYPDLARFLLAFFFYNDAILTIIGFSSIYAQNTLGFTSGELIIFFMVVQTTAIFGSVIFGVITDKIGPKRTIVLTLIIWCVVIMMAIATTDKLFFYYTGLLAGMSMGSSKAASRSMMARLTPPKHVTEFFGFYDGTFGKASAIAGPVIFGVISSLAGDQRIALASLLLFFVIGLFLILGVRSRAAYANDAAMVDGGDYL</sequence>
<feature type="transmembrane region" description="Helical" evidence="6">
    <location>
        <begin position="284"/>
        <end position="305"/>
    </location>
</feature>
<reference evidence="9" key="1">
    <citation type="submission" date="2017-10" db="EMBL/GenBank/DDBJ databases">
        <authorList>
            <person name="Gaisin V.A."/>
            <person name="Rysina M.S."/>
            <person name="Grouzdev D.S."/>
        </authorList>
    </citation>
    <scope>NUCLEOTIDE SEQUENCE [LARGE SCALE GENOMIC DNA]</scope>
    <source>
        <strain evidence="9">V1</strain>
    </source>
</reference>
<evidence type="ECO:0000256" key="5">
    <source>
        <dbReference type="ARBA" id="ARBA00023136"/>
    </source>
</evidence>
<feature type="transmembrane region" description="Helical" evidence="6">
    <location>
        <begin position="314"/>
        <end position="331"/>
    </location>
</feature>
<dbReference type="RefSeq" id="WP_110023132.1">
    <property type="nucleotide sequence ID" value="NZ_PDNZ01000004.1"/>
</dbReference>
<evidence type="ECO:0000313" key="8">
    <source>
        <dbReference type="EMBL" id="PWW81998.1"/>
    </source>
</evidence>
<dbReference type="PANTHER" id="PTHR23519">
    <property type="entry name" value="AUTOPHAGY-RELATED PROTEIN 22"/>
    <property type="match status" value="1"/>
</dbReference>
<dbReference type="InterPro" id="IPR024671">
    <property type="entry name" value="Atg22-like"/>
</dbReference>
<proteinExistence type="predicted"/>
<dbReference type="GO" id="GO:0012505">
    <property type="term" value="C:endomembrane system"/>
    <property type="evidence" value="ECO:0007669"/>
    <property type="project" value="UniProtKB-SubCell"/>
</dbReference>
<evidence type="ECO:0000256" key="1">
    <source>
        <dbReference type="ARBA" id="ARBA00004127"/>
    </source>
</evidence>
<evidence type="ECO:0000256" key="3">
    <source>
        <dbReference type="ARBA" id="ARBA00022692"/>
    </source>
</evidence>
<dbReference type="Gene3D" id="1.20.1250.20">
    <property type="entry name" value="MFS general substrate transporter like domains"/>
    <property type="match status" value="1"/>
</dbReference>
<evidence type="ECO:0000256" key="2">
    <source>
        <dbReference type="ARBA" id="ARBA00022448"/>
    </source>
</evidence>
<organism evidence="8 9">
    <name type="scientific">Prosthecochloris marina</name>
    <dbReference type="NCBI Taxonomy" id="2017681"/>
    <lineage>
        <taxon>Bacteria</taxon>
        <taxon>Pseudomonadati</taxon>
        <taxon>Chlorobiota</taxon>
        <taxon>Chlorobiia</taxon>
        <taxon>Chlorobiales</taxon>
        <taxon>Chlorobiaceae</taxon>
        <taxon>Prosthecochloris</taxon>
    </lineage>
</organism>